<evidence type="ECO:0000313" key="1">
    <source>
        <dbReference type="EMBL" id="OPC79323.1"/>
    </source>
</evidence>
<dbReference type="SUPFAM" id="SSF47090">
    <property type="entry name" value="PGBD-like"/>
    <property type="match status" value="1"/>
</dbReference>
<reference evidence="1 2" key="1">
    <citation type="submission" date="2017-03" db="EMBL/GenBank/DDBJ databases">
        <title>Draft genome sequence of Streptomyces scabrisporus NF3, endophyte isolated from Amphipterygium adstringens.</title>
        <authorList>
            <person name="Vazquez M."/>
            <person name="Ceapa C.D."/>
            <person name="Rodriguez Luna D."/>
            <person name="Sanchez Esquivel S."/>
        </authorList>
    </citation>
    <scope>NUCLEOTIDE SEQUENCE [LARGE SCALE GENOMIC DNA]</scope>
    <source>
        <strain evidence="1 2">NF3</strain>
    </source>
</reference>
<dbReference type="STRING" id="159449.B4N89_35320"/>
<protein>
    <recommendedName>
        <fullName evidence="3">Peptidoglycan binding-like domain-containing protein</fullName>
    </recommendedName>
</protein>
<dbReference type="Proteomes" id="UP000190037">
    <property type="component" value="Unassembled WGS sequence"/>
</dbReference>
<evidence type="ECO:0008006" key="3">
    <source>
        <dbReference type="Google" id="ProtNLM"/>
    </source>
</evidence>
<name>A0A1T3NQY5_9ACTN</name>
<dbReference type="AlphaFoldDB" id="A0A1T3NQY5"/>
<organism evidence="1 2">
    <name type="scientific">Embleya scabrispora</name>
    <dbReference type="NCBI Taxonomy" id="159449"/>
    <lineage>
        <taxon>Bacteria</taxon>
        <taxon>Bacillati</taxon>
        <taxon>Actinomycetota</taxon>
        <taxon>Actinomycetes</taxon>
        <taxon>Kitasatosporales</taxon>
        <taxon>Streptomycetaceae</taxon>
        <taxon>Embleya</taxon>
    </lineage>
</organism>
<dbReference type="RefSeq" id="WP_078980539.1">
    <property type="nucleotide sequence ID" value="NZ_MWQN01000002.1"/>
</dbReference>
<sequence>MATWDDLIAHLQAVPEGVYESWNARDGYDNQTKWGREFGEDGVPWCVIFDWCMYNDVGLADIVPKVDNVTAFANWARAHDQWSEYPSWGAWVDFGNGAHTEIVVRFDDVHVYTKGGNTIPSGGDGGQGNGVYSHTFRRTDARVSGYLAPRFPDGCPPTADPHDPRGTPGGSGVPTVSLANILDSARLDPPAPQGSAAHRTDVLLVEQALQAEGLLASAYVDGSFGTATIHAYAAYQRRLGYSGQDANGIPGQRSLTRLAGQHGFRVD</sequence>
<dbReference type="InterPro" id="IPR036366">
    <property type="entry name" value="PGBDSf"/>
</dbReference>
<dbReference type="InterPro" id="IPR036365">
    <property type="entry name" value="PGBD-like_sf"/>
</dbReference>
<proteinExistence type="predicted"/>
<dbReference type="OrthoDB" id="3476732at2"/>
<accession>A0A1T3NQY5</accession>
<dbReference type="Gene3D" id="1.10.101.10">
    <property type="entry name" value="PGBD-like superfamily/PGBD"/>
    <property type="match status" value="1"/>
</dbReference>
<comment type="caution">
    <text evidence="1">The sequence shown here is derived from an EMBL/GenBank/DDBJ whole genome shotgun (WGS) entry which is preliminary data.</text>
</comment>
<evidence type="ECO:0000313" key="2">
    <source>
        <dbReference type="Proteomes" id="UP000190037"/>
    </source>
</evidence>
<dbReference type="EMBL" id="MWQN01000002">
    <property type="protein sequence ID" value="OPC79323.1"/>
    <property type="molecule type" value="Genomic_DNA"/>
</dbReference>
<gene>
    <name evidence="1" type="ORF">B4N89_35320</name>
</gene>
<keyword evidence="2" id="KW-1185">Reference proteome</keyword>